<evidence type="ECO:0000313" key="3">
    <source>
        <dbReference type="EMBL" id="EGA63726.1"/>
    </source>
</evidence>
<dbReference type="Gene3D" id="6.10.340.10">
    <property type="match status" value="1"/>
</dbReference>
<dbReference type="Pfam" id="PF13487">
    <property type="entry name" value="HD_5"/>
    <property type="match status" value="1"/>
</dbReference>
<accession>E8LZX9</accession>
<feature type="transmembrane region" description="Helical" evidence="1">
    <location>
        <begin position="12"/>
        <end position="35"/>
    </location>
</feature>
<dbReference type="STRING" id="945543.VIBR0546_21380"/>
<dbReference type="eggNOG" id="COG3437">
    <property type="taxonomic scope" value="Bacteria"/>
</dbReference>
<keyword evidence="1" id="KW-1133">Transmembrane helix</keyword>
<dbReference type="eggNOG" id="COG0834">
    <property type="taxonomic scope" value="Bacteria"/>
</dbReference>
<dbReference type="InterPro" id="IPR052020">
    <property type="entry name" value="Cyclic_di-GMP/3'3'-cGAMP_PDE"/>
</dbReference>
<keyword evidence="1" id="KW-0812">Transmembrane</keyword>
<dbReference type="PROSITE" id="PS51832">
    <property type="entry name" value="HD_GYP"/>
    <property type="match status" value="1"/>
</dbReference>
<evidence type="ECO:0000313" key="4">
    <source>
        <dbReference type="Proteomes" id="UP000004371"/>
    </source>
</evidence>
<dbReference type="SMART" id="SM00471">
    <property type="entry name" value="HDc"/>
    <property type="match status" value="1"/>
</dbReference>
<dbReference type="EMBL" id="AEVS01000109">
    <property type="protein sequence ID" value="EGA63726.1"/>
    <property type="molecule type" value="Genomic_DNA"/>
</dbReference>
<dbReference type="AlphaFoldDB" id="E8LZX9"/>
<sequence>MTKFKRIPLRVILGAMFVFCTIVTASVVITVQYQFAKQAELQHVLNRYHSIAIGVSNNLSNLQNLAGNVTQTGAQMVALLDEDLTHKNIVVSLSKLVTKEPSLYSVFIAKENNDFYQLISLSDDSIRSRLGAKERDAWLLVVHQGDKRERRKRSIYYDKNFSVRSEVQGYSSFYPTQRSWYQNARNNEVYHTQPYLFHSIQLSGETFTTTVPGSGTVVGVDVLLSSIETQLTNRFITNNKQPEAEAFVYRANGRLIATNKSVDINEQIPFVTPLELTDKQRELVANTPELRVSNQNDWGPLDHAIAGRPAGYAIDLFKMISQMTGLQFKFINGRSWSELVRDFHNGNIDVLHSLVDLDEFTTTGSVGGALYNAEFALLTLEKNNDINTLQGVSNERIGLIKGWSIQDDLYRAYPNMTIINYSSLHDAIDGVVSGEIVAVLDVKQVLRSKVQESFRQSLTINGVEDELLANNFHYVMPEEMAPLVEIIDQAVDTITEEQLRELGSKWSQEGVAHSRYTFTPYPELVDYAKDPDFIDAVRLISLNGEEKYVYVSKLSYKDRRFFAVVVPKSYVMSGVYESTLLAAGASLLVVVILLPVAWLFALPISNPIKSLRRQVKRIKQRDYDQVQRVHSRIEEIHQLGLSVMRGSHSFKEFEQRQNEFFDSMIQLIARAIDEKSPYTAGHCNRVPEIALMLAEAAEKSSKGSFDSFKFENDEERREFRIAAWLHDCGKIATPEYVVDKGSKLETNYNRIHEVRMRFEVLWRDAQIEYLNDRLRELGVDGQSEQALRKEFDQLTEQFEFIANANVGGEFMSQQDIERLHQLAQKEWTRYFDSGLGLSPLEETLYQTKPTPNREKLLSDQPEHVVKREQPFEVDPAFGINMQVPDVLYNHGELYNLSVQRGTLSTEERFKINEHMISGIKMLESIPFPPELKRVPRYATTHHETMEGTGYPRGLKGEELSIPERILVVADIFEALTAADRPYKKAKSLNEAVNILFKMALGGHIDKEVFALLLTSGAYVSYAKKYLPDELIDQVDVERYLTQLQITP</sequence>
<reference evidence="3 4" key="1">
    <citation type="journal article" date="2012" name="Int. J. Syst. Evol. Microbiol.">
        <title>Vibrio caribbeanicus sp. nov., isolated from the marine sponge Scleritoderma cyanea.</title>
        <authorList>
            <person name="Hoffmann M."/>
            <person name="Monday S.R."/>
            <person name="Allard M.W."/>
            <person name="Strain E.A."/>
            <person name="Whittaker P."/>
            <person name="Naum M."/>
            <person name="McCarthy P.J."/>
            <person name="Lopez J.V."/>
            <person name="Fischer M."/>
            <person name="Brown E.W."/>
        </authorList>
    </citation>
    <scope>NUCLEOTIDE SEQUENCE [LARGE SCALE GENOMIC DNA]</scope>
    <source>
        <strain evidence="3 4">LMG 20546</strain>
    </source>
</reference>
<dbReference type="eggNOG" id="COG2206">
    <property type="taxonomic scope" value="Bacteria"/>
</dbReference>
<keyword evidence="1" id="KW-0472">Membrane</keyword>
<proteinExistence type="predicted"/>
<protein>
    <recommendedName>
        <fullName evidence="2">HD-GYP domain-containing protein</fullName>
    </recommendedName>
</protein>
<dbReference type="SUPFAM" id="SSF53850">
    <property type="entry name" value="Periplasmic binding protein-like II"/>
    <property type="match status" value="1"/>
</dbReference>
<dbReference type="PANTHER" id="PTHR45228:SF5">
    <property type="entry name" value="CYCLIC DI-GMP PHOSPHODIESTERASE VC_1348-RELATED"/>
    <property type="match status" value="1"/>
</dbReference>
<evidence type="ECO:0000259" key="2">
    <source>
        <dbReference type="PROSITE" id="PS51832"/>
    </source>
</evidence>
<organism evidence="3 4">
    <name type="scientific">Vibrio brasiliensis LMG 20546</name>
    <dbReference type="NCBI Taxonomy" id="945543"/>
    <lineage>
        <taxon>Bacteria</taxon>
        <taxon>Pseudomonadati</taxon>
        <taxon>Pseudomonadota</taxon>
        <taxon>Gammaproteobacteria</taxon>
        <taxon>Vibrionales</taxon>
        <taxon>Vibrionaceae</taxon>
        <taxon>Vibrio</taxon>
        <taxon>Vibrio oreintalis group</taxon>
    </lineage>
</organism>
<dbReference type="CDD" id="cd00077">
    <property type="entry name" value="HDc"/>
    <property type="match status" value="2"/>
</dbReference>
<evidence type="ECO:0000256" key="1">
    <source>
        <dbReference type="SAM" id="Phobius"/>
    </source>
</evidence>
<dbReference type="Gene3D" id="1.10.3210.10">
    <property type="entry name" value="Hypothetical protein af1432"/>
    <property type="match status" value="2"/>
</dbReference>
<dbReference type="Proteomes" id="UP000004371">
    <property type="component" value="Unassembled WGS sequence"/>
</dbReference>
<dbReference type="Pfam" id="PF00497">
    <property type="entry name" value="SBP_bac_3"/>
    <property type="match status" value="1"/>
</dbReference>
<dbReference type="Gene3D" id="3.40.190.10">
    <property type="entry name" value="Periplasmic binding protein-like II"/>
    <property type="match status" value="2"/>
</dbReference>
<dbReference type="InterPro" id="IPR003607">
    <property type="entry name" value="HD/PDEase_dom"/>
</dbReference>
<comment type="caution">
    <text evidence="3">The sequence shown here is derived from an EMBL/GenBank/DDBJ whole genome shotgun (WGS) entry which is preliminary data.</text>
</comment>
<keyword evidence="4" id="KW-1185">Reference proteome</keyword>
<dbReference type="SMART" id="SM00062">
    <property type="entry name" value="PBPb"/>
    <property type="match status" value="1"/>
</dbReference>
<name>E8LZX9_9VIBR</name>
<dbReference type="InterPro" id="IPR001638">
    <property type="entry name" value="Solute-binding_3/MltF_N"/>
</dbReference>
<feature type="domain" description="HD-GYP" evidence="2">
    <location>
        <begin position="811"/>
        <end position="1028"/>
    </location>
</feature>
<dbReference type="InterPro" id="IPR037522">
    <property type="entry name" value="HD_GYP_dom"/>
</dbReference>
<dbReference type="CDD" id="cd01007">
    <property type="entry name" value="PBP2_BvgS_HisK_like"/>
    <property type="match status" value="1"/>
</dbReference>
<dbReference type="OrthoDB" id="9764808at2"/>
<dbReference type="GO" id="GO:0008081">
    <property type="term" value="F:phosphoric diester hydrolase activity"/>
    <property type="evidence" value="ECO:0007669"/>
    <property type="project" value="UniProtKB-ARBA"/>
</dbReference>
<dbReference type="SUPFAM" id="SSF109604">
    <property type="entry name" value="HD-domain/PDEase-like"/>
    <property type="match status" value="2"/>
</dbReference>
<dbReference type="RefSeq" id="WP_006881394.1">
    <property type="nucleotide sequence ID" value="NZ_AEVS01000109.1"/>
</dbReference>
<gene>
    <name evidence="3" type="ORF">VIBR0546_21380</name>
</gene>
<dbReference type="Gene3D" id="3.30.450.20">
    <property type="entry name" value="PAS domain"/>
    <property type="match status" value="1"/>
</dbReference>
<dbReference type="PANTHER" id="PTHR45228">
    <property type="entry name" value="CYCLIC DI-GMP PHOSPHODIESTERASE TM_0186-RELATED"/>
    <property type="match status" value="1"/>
</dbReference>